<gene>
    <name evidence="1" type="ORF">LCMAC103_01970</name>
</gene>
<dbReference type="InterPro" id="IPR013078">
    <property type="entry name" value="His_Pase_superF_clade-1"/>
</dbReference>
<proteinExistence type="predicted"/>
<dbReference type="SUPFAM" id="SSF53254">
    <property type="entry name" value="Phosphoglycerate mutase-like"/>
    <property type="match status" value="1"/>
</dbReference>
<dbReference type="EMBL" id="MK500337">
    <property type="protein sequence ID" value="QBK86859.1"/>
    <property type="molecule type" value="Genomic_DNA"/>
</dbReference>
<dbReference type="CDD" id="cd07067">
    <property type="entry name" value="HP_PGM_like"/>
    <property type="match status" value="1"/>
</dbReference>
<dbReference type="InterPro" id="IPR029033">
    <property type="entry name" value="His_PPase_superfam"/>
</dbReference>
<organism evidence="1">
    <name type="scientific">Marseillevirus LCMAC103</name>
    <dbReference type="NCBI Taxonomy" id="2506604"/>
    <lineage>
        <taxon>Viruses</taxon>
        <taxon>Varidnaviria</taxon>
        <taxon>Bamfordvirae</taxon>
        <taxon>Nucleocytoviricota</taxon>
        <taxon>Megaviricetes</taxon>
        <taxon>Pimascovirales</taxon>
        <taxon>Pimascovirales incertae sedis</taxon>
        <taxon>Marseilleviridae</taxon>
    </lineage>
</organism>
<dbReference type="Pfam" id="PF00300">
    <property type="entry name" value="His_Phos_1"/>
    <property type="match status" value="1"/>
</dbReference>
<name>A0A481YUT6_9VIRU</name>
<sequence length="170" mass="18640">MGDCLGATFHFDPRPPMTITVLRHCESVFNVDPASTQRDCPLSPAGELHAATLRGHYELVLVSPLRRARQTLELSDITYGAVETCALAREHKTGPCDCVDGEAFGNESEPEVIARAARLKLFLAEAVARHGNVLLIAHADIVWYLTASREGDGDTYGVWLDPGEMRRLDP</sequence>
<dbReference type="SMART" id="SM00855">
    <property type="entry name" value="PGAM"/>
    <property type="match status" value="1"/>
</dbReference>
<reference evidence="1" key="1">
    <citation type="journal article" date="2019" name="MBio">
        <title>Virus Genomes from Deep Sea Sediments Expand the Ocean Megavirome and Support Independent Origins of Viral Gigantism.</title>
        <authorList>
            <person name="Backstrom D."/>
            <person name="Yutin N."/>
            <person name="Jorgensen S.L."/>
            <person name="Dharamshi J."/>
            <person name="Homa F."/>
            <person name="Zaremba-Niedwiedzka K."/>
            <person name="Spang A."/>
            <person name="Wolf Y.I."/>
            <person name="Koonin E.V."/>
            <person name="Ettema T.J."/>
        </authorList>
    </citation>
    <scope>NUCLEOTIDE SEQUENCE</scope>
</reference>
<accession>A0A481YUT6</accession>
<protein>
    <submittedName>
        <fullName evidence="1">Histidine phosphatase superfamily branch 1</fullName>
    </submittedName>
</protein>
<evidence type="ECO:0000313" key="1">
    <source>
        <dbReference type="EMBL" id="QBK86859.1"/>
    </source>
</evidence>
<dbReference type="Gene3D" id="3.40.50.1240">
    <property type="entry name" value="Phosphoglycerate mutase-like"/>
    <property type="match status" value="1"/>
</dbReference>